<dbReference type="HAMAP" id="MF_01464_B">
    <property type="entry name" value="SecF_B"/>
    <property type="match status" value="1"/>
</dbReference>
<name>A0A1G6E902_9BACT</name>
<feature type="transmembrane region" description="Helical" evidence="9">
    <location>
        <begin position="20"/>
        <end position="38"/>
    </location>
</feature>
<dbReference type="InterPro" id="IPR022645">
    <property type="entry name" value="SecD/SecF_bac"/>
</dbReference>
<comment type="similarity">
    <text evidence="9">Belongs to the SecD/SecF family. SecF subfamily.</text>
</comment>
<evidence type="ECO:0000256" key="4">
    <source>
        <dbReference type="ARBA" id="ARBA00022692"/>
    </source>
</evidence>
<feature type="transmembrane region" description="Helical" evidence="9">
    <location>
        <begin position="192"/>
        <end position="208"/>
    </location>
</feature>
<dbReference type="Pfam" id="PF02355">
    <property type="entry name" value="SecD_SecF_C"/>
    <property type="match status" value="1"/>
</dbReference>
<dbReference type="GO" id="GO:0065002">
    <property type="term" value="P:intracellular protein transmembrane transport"/>
    <property type="evidence" value="ECO:0007669"/>
    <property type="project" value="UniProtKB-UniRule"/>
</dbReference>
<feature type="transmembrane region" description="Helical" evidence="9">
    <location>
        <begin position="166"/>
        <end position="186"/>
    </location>
</feature>
<evidence type="ECO:0000256" key="8">
    <source>
        <dbReference type="ARBA" id="ARBA00023136"/>
    </source>
</evidence>
<dbReference type="PRINTS" id="PR01755">
    <property type="entry name" value="SECFTRNLCASE"/>
</dbReference>
<keyword evidence="3 9" id="KW-1003">Cell membrane</keyword>
<keyword evidence="12" id="KW-1185">Reference proteome</keyword>
<proteinExistence type="inferred from homology"/>
<evidence type="ECO:0000256" key="5">
    <source>
        <dbReference type="ARBA" id="ARBA00022927"/>
    </source>
</evidence>
<dbReference type="STRING" id="617002.SAMN05660653_02688"/>
<evidence type="ECO:0000313" key="11">
    <source>
        <dbReference type="EMBL" id="SDB53929.1"/>
    </source>
</evidence>
<comment type="caution">
    <text evidence="9">Lacks conserved residue(s) required for the propagation of feature annotation.</text>
</comment>
<dbReference type="InterPro" id="IPR055344">
    <property type="entry name" value="SecD_SecF_C_bact"/>
</dbReference>
<evidence type="ECO:0000256" key="2">
    <source>
        <dbReference type="ARBA" id="ARBA00022448"/>
    </source>
</evidence>
<dbReference type="Proteomes" id="UP000198771">
    <property type="component" value="Unassembled WGS sequence"/>
</dbReference>
<dbReference type="Gene3D" id="1.20.1640.10">
    <property type="entry name" value="Multidrug efflux transporter AcrB transmembrane domain"/>
    <property type="match status" value="1"/>
</dbReference>
<keyword evidence="7 9" id="KW-0811">Translocation</keyword>
<evidence type="ECO:0000256" key="9">
    <source>
        <dbReference type="HAMAP-Rule" id="MF_01464"/>
    </source>
</evidence>
<dbReference type="PANTHER" id="PTHR30081">
    <property type="entry name" value="PROTEIN-EXPORT MEMBRANE PROTEIN SEC"/>
    <property type="match status" value="1"/>
</dbReference>
<evidence type="ECO:0000259" key="10">
    <source>
        <dbReference type="Pfam" id="PF02355"/>
    </source>
</evidence>
<evidence type="ECO:0000256" key="1">
    <source>
        <dbReference type="ARBA" id="ARBA00004651"/>
    </source>
</evidence>
<protein>
    <recommendedName>
        <fullName evidence="9">Protein-export membrane protein SecF</fullName>
    </recommendedName>
</protein>
<evidence type="ECO:0000256" key="3">
    <source>
        <dbReference type="ARBA" id="ARBA00022475"/>
    </source>
</evidence>
<feature type="transmembrane region" description="Helical" evidence="9">
    <location>
        <begin position="240"/>
        <end position="261"/>
    </location>
</feature>
<dbReference type="InterPro" id="IPR005665">
    <property type="entry name" value="SecF_bac"/>
</dbReference>
<dbReference type="GO" id="GO:0006605">
    <property type="term" value="P:protein targeting"/>
    <property type="evidence" value="ECO:0007669"/>
    <property type="project" value="UniProtKB-UniRule"/>
</dbReference>
<sequence>MGLQIIRPDTRINFLKLRYAAFLLSGFLILVSIVSLVIKGGPQYGIDFSGGMIIQLKFDQQMEVGQVQQALQGTDLPGLAIQRFGTVQDNEFLVRTSTTDLSSDVVRRDLSARLEKNLPGVGHEIQRLEMVGPRVGADLRAQAMEALFYAVLLIAIYISGRFEKRWFPAVIMAAGLAGGIAALRWLGLPMELLVLAALVITVVLCWKLKLSYALGAVVALIHDVFITFGIFSLLNKELDLAIIAAFLTILGYSLNDTIVIYDRIRENIRDKVDMTLFSVINLSINQTLSRTILTSGTTLMVVLCLVLFGGGVIHDFALALFIGIAIGTFSSIFIASPILLGLTKISNMDLEAEAEPDQTLSTT</sequence>
<dbReference type="SUPFAM" id="SSF82866">
    <property type="entry name" value="Multidrug efflux transporter AcrB transmembrane domain"/>
    <property type="match status" value="2"/>
</dbReference>
<evidence type="ECO:0000313" key="12">
    <source>
        <dbReference type="Proteomes" id="UP000198771"/>
    </source>
</evidence>
<accession>A0A1G6E902</accession>
<gene>
    <name evidence="9" type="primary">secF</name>
    <name evidence="11" type="ORF">SAMN05660653_02688</name>
</gene>
<dbReference type="EMBL" id="FMXO01000016">
    <property type="protein sequence ID" value="SDB53929.1"/>
    <property type="molecule type" value="Genomic_DNA"/>
</dbReference>
<dbReference type="GO" id="GO:0015450">
    <property type="term" value="F:protein-transporting ATPase activity"/>
    <property type="evidence" value="ECO:0007669"/>
    <property type="project" value="InterPro"/>
</dbReference>
<keyword evidence="6 9" id="KW-1133">Transmembrane helix</keyword>
<dbReference type="NCBIfam" id="TIGR00916">
    <property type="entry name" value="2A0604s01"/>
    <property type="match status" value="1"/>
</dbReference>
<reference evidence="11 12" key="1">
    <citation type="submission" date="2016-10" db="EMBL/GenBank/DDBJ databases">
        <authorList>
            <person name="de Groot N.N."/>
        </authorList>
    </citation>
    <scope>NUCLEOTIDE SEQUENCE [LARGE SCALE GENOMIC DNA]</scope>
    <source>
        <strain evidence="11 12">ASO4-2</strain>
    </source>
</reference>
<dbReference type="PANTHER" id="PTHR30081:SF8">
    <property type="entry name" value="PROTEIN TRANSLOCASE SUBUNIT SECF"/>
    <property type="match status" value="1"/>
</dbReference>
<dbReference type="InterPro" id="IPR022646">
    <property type="entry name" value="SecD/SecF_CS"/>
</dbReference>
<dbReference type="GO" id="GO:0005886">
    <property type="term" value="C:plasma membrane"/>
    <property type="evidence" value="ECO:0007669"/>
    <property type="project" value="UniProtKB-SubCell"/>
</dbReference>
<evidence type="ECO:0000256" key="7">
    <source>
        <dbReference type="ARBA" id="ARBA00023010"/>
    </source>
</evidence>
<comment type="subunit">
    <text evidence="9">Forms a complex with SecD. Part of the essential Sec protein translocation apparatus which comprises SecA, SecYEG and auxiliary proteins SecDF. Other proteins may also be involved.</text>
</comment>
<feature type="transmembrane region" description="Helical" evidence="9">
    <location>
        <begin position="139"/>
        <end position="159"/>
    </location>
</feature>
<feature type="domain" description="Protein export membrane protein SecD/SecF C-terminal" evidence="10">
    <location>
        <begin position="193"/>
        <end position="343"/>
    </location>
</feature>
<dbReference type="InterPro" id="IPR048634">
    <property type="entry name" value="SecD_SecF_C"/>
</dbReference>
<comment type="subcellular location">
    <subcellularLocation>
        <location evidence="1 9">Cell membrane</location>
        <topology evidence="1 9">Multi-pass membrane protein</topology>
    </subcellularLocation>
</comment>
<keyword evidence="5 9" id="KW-0653">Protein transport</keyword>
<keyword evidence="4 9" id="KW-0812">Transmembrane</keyword>
<organism evidence="11 12">
    <name type="scientific">Desulfonatronum thiosulfatophilum</name>
    <dbReference type="NCBI Taxonomy" id="617002"/>
    <lineage>
        <taxon>Bacteria</taxon>
        <taxon>Pseudomonadati</taxon>
        <taxon>Thermodesulfobacteriota</taxon>
        <taxon>Desulfovibrionia</taxon>
        <taxon>Desulfovibrionales</taxon>
        <taxon>Desulfonatronaceae</taxon>
        <taxon>Desulfonatronum</taxon>
    </lineage>
</organism>
<keyword evidence="2 9" id="KW-0813">Transport</keyword>
<dbReference type="RefSeq" id="WP_092122825.1">
    <property type="nucleotide sequence ID" value="NZ_FMXO01000016.1"/>
</dbReference>
<dbReference type="NCBIfam" id="TIGR00966">
    <property type="entry name" value="transloc_SecF"/>
    <property type="match status" value="1"/>
</dbReference>
<comment type="function">
    <text evidence="9">Part of the Sec protein translocase complex. Interacts with the SecYEG preprotein conducting channel. SecDF uses the proton motive force (PMF) to complete protein translocation after the ATP-dependent function of SecA.</text>
</comment>
<dbReference type="GO" id="GO:0043952">
    <property type="term" value="P:protein transport by the Sec complex"/>
    <property type="evidence" value="ECO:0007669"/>
    <property type="project" value="UniProtKB-UniRule"/>
</dbReference>
<evidence type="ECO:0000256" key="6">
    <source>
        <dbReference type="ARBA" id="ARBA00022989"/>
    </source>
</evidence>
<dbReference type="AlphaFoldDB" id="A0A1G6E902"/>
<dbReference type="Pfam" id="PF07549">
    <property type="entry name" value="Sec_GG"/>
    <property type="match status" value="1"/>
</dbReference>
<dbReference type="InterPro" id="IPR022813">
    <property type="entry name" value="SecD/SecF_arch_bac"/>
</dbReference>
<keyword evidence="8 9" id="KW-0472">Membrane</keyword>
<feature type="transmembrane region" description="Helical" evidence="9">
    <location>
        <begin position="319"/>
        <end position="340"/>
    </location>
</feature>
<dbReference type="OrthoDB" id="9774769at2"/>
<feature type="transmembrane region" description="Helical" evidence="9">
    <location>
        <begin position="213"/>
        <end position="234"/>
    </location>
</feature>
<feature type="transmembrane region" description="Helical" evidence="9">
    <location>
        <begin position="292"/>
        <end position="313"/>
    </location>
</feature>